<dbReference type="Proteomes" id="UP000605201">
    <property type="component" value="Unassembled WGS sequence"/>
</dbReference>
<protein>
    <submittedName>
        <fullName evidence="1">Uncharacterized protein</fullName>
    </submittedName>
</protein>
<sequence>MRISDLKFSQDDKLARITATVQWEDCDRPECNVYIETEKAFADDLTLNPHAFLVGCIIPAMHFGEKRILLDAEICPMLREGLITVMALMKEWSQGTYRPLNIEARTSSTAHSLSNHRRAGLFLSGGMDSLAALRVNKNNFPEKHPGSIKDCLLVHGFDIGGVIERGMKYHVFDRAKAALLEVANDANVTLIPVYTNIRHLCDERQLWLDKFFGAVLAAVGHAFASRLNLVYIASSYDIPNLAPCGSHPLLDSEYSSYDLRIIHRDLSLSRLEKLKIVAGWDVAFQNFRVCLANVPDRLNCGKCEKCIRTMTELVAIGALDKTKAFVENDVTPSQLSQFDITIRHRDPFYRAMMAPLQKRGRHDLVETIKKMLAGHVFWFF</sequence>
<evidence type="ECO:0000313" key="2">
    <source>
        <dbReference type="Proteomes" id="UP000605201"/>
    </source>
</evidence>
<dbReference type="AlphaFoldDB" id="A0A8J6P687"/>
<dbReference type="EMBL" id="JACNIG010000265">
    <property type="protein sequence ID" value="MBC8433050.1"/>
    <property type="molecule type" value="Genomic_DNA"/>
</dbReference>
<proteinExistence type="predicted"/>
<name>A0A8J6P687_9BACT</name>
<gene>
    <name evidence="1" type="ORF">H8D96_14150</name>
</gene>
<evidence type="ECO:0000313" key="1">
    <source>
        <dbReference type="EMBL" id="MBC8433050.1"/>
    </source>
</evidence>
<comment type="caution">
    <text evidence="1">The sequence shown here is derived from an EMBL/GenBank/DDBJ whole genome shotgun (WGS) entry which is preliminary data.</text>
</comment>
<reference evidence="1 2" key="1">
    <citation type="submission" date="2020-08" db="EMBL/GenBank/DDBJ databases">
        <title>Bridging the membrane lipid divide: bacteria of the FCB group superphylum have the potential to synthesize archaeal ether lipids.</title>
        <authorList>
            <person name="Villanueva L."/>
            <person name="Von Meijenfeldt F.A.B."/>
            <person name="Westbye A.B."/>
            <person name="Yadav S."/>
            <person name="Hopmans E.C."/>
            <person name="Dutilh B.E."/>
            <person name="Sinninghe Damste J.S."/>
        </authorList>
    </citation>
    <scope>NUCLEOTIDE SEQUENCE [LARGE SCALE GENOMIC DNA]</scope>
    <source>
        <strain evidence="1">NIOZ-UU17</strain>
    </source>
</reference>
<accession>A0A8J6P687</accession>
<organism evidence="1 2">
    <name type="scientific">Candidatus Desulfatibia vada</name>
    <dbReference type="NCBI Taxonomy" id="2841696"/>
    <lineage>
        <taxon>Bacteria</taxon>
        <taxon>Pseudomonadati</taxon>
        <taxon>Thermodesulfobacteriota</taxon>
        <taxon>Desulfobacteria</taxon>
        <taxon>Desulfobacterales</taxon>
        <taxon>Desulfobacterales incertae sedis</taxon>
        <taxon>Candidatus Desulfatibia</taxon>
    </lineage>
</organism>